<name>A0A8J4GME2_9CHLO</name>
<dbReference type="InterPro" id="IPR000782">
    <property type="entry name" value="FAS1_domain"/>
</dbReference>
<organism evidence="2 3">
    <name type="scientific">Volvox reticuliferus</name>
    <dbReference type="NCBI Taxonomy" id="1737510"/>
    <lineage>
        <taxon>Eukaryota</taxon>
        <taxon>Viridiplantae</taxon>
        <taxon>Chlorophyta</taxon>
        <taxon>core chlorophytes</taxon>
        <taxon>Chlorophyceae</taxon>
        <taxon>CS clade</taxon>
        <taxon>Chlamydomonadales</taxon>
        <taxon>Volvocaceae</taxon>
        <taxon>Volvox</taxon>
    </lineage>
</organism>
<dbReference type="Proteomes" id="UP000722791">
    <property type="component" value="Unassembled WGS sequence"/>
</dbReference>
<protein>
    <recommendedName>
        <fullName evidence="1">FAS1 domain-containing protein</fullName>
    </recommendedName>
</protein>
<sequence>TPAPAAKAAAAVTLAPAAAKPAAAAKSANVTTLVAQSAQQAVNTTVPQTNIVMEVLNFTGISKQLQNGMAATIFAPDDAAFASMAKKMKFAGGIQDLLKIPELYNITLLHIVPGVALKSSDVSLGKAVTLPSLLGDKLMVAKTGTIGGLQVRVADPVANGMWADVVKADVPFPHNKKAVMHVISAIL</sequence>
<dbReference type="Pfam" id="PF02469">
    <property type="entry name" value="Fasciclin"/>
    <property type="match status" value="1"/>
</dbReference>
<dbReference type="Gene3D" id="2.30.180.10">
    <property type="entry name" value="FAS1 domain"/>
    <property type="match status" value="1"/>
</dbReference>
<proteinExistence type="predicted"/>
<accession>A0A8J4GME2</accession>
<dbReference type="InterPro" id="IPR036378">
    <property type="entry name" value="FAS1_dom_sf"/>
</dbReference>
<evidence type="ECO:0000259" key="1">
    <source>
        <dbReference type="PROSITE" id="PS50213"/>
    </source>
</evidence>
<feature type="non-terminal residue" evidence="2">
    <location>
        <position position="187"/>
    </location>
</feature>
<dbReference type="AlphaFoldDB" id="A0A8J4GME2"/>
<comment type="caution">
    <text evidence="2">The sequence shown here is derived from an EMBL/GenBank/DDBJ whole genome shotgun (WGS) entry which is preliminary data.</text>
</comment>
<dbReference type="EMBL" id="BNCQ01000033">
    <property type="protein sequence ID" value="GIM10049.1"/>
    <property type="molecule type" value="Genomic_DNA"/>
</dbReference>
<evidence type="ECO:0000313" key="3">
    <source>
        <dbReference type="Proteomes" id="UP000722791"/>
    </source>
</evidence>
<dbReference type="PROSITE" id="PS50213">
    <property type="entry name" value="FAS1"/>
    <property type="match status" value="1"/>
</dbReference>
<evidence type="ECO:0000313" key="2">
    <source>
        <dbReference type="EMBL" id="GIM10049.1"/>
    </source>
</evidence>
<gene>
    <name evidence="2" type="ORF">Vretimale_13826</name>
</gene>
<reference evidence="2" key="1">
    <citation type="journal article" date="2021" name="Proc. Natl. Acad. Sci. U.S.A.">
        <title>Three genomes in the algal genus Volvox reveal the fate of a haploid sex-determining region after a transition to homothallism.</title>
        <authorList>
            <person name="Yamamoto K."/>
            <person name="Hamaji T."/>
            <person name="Kawai-Toyooka H."/>
            <person name="Matsuzaki R."/>
            <person name="Takahashi F."/>
            <person name="Nishimura Y."/>
            <person name="Kawachi M."/>
            <person name="Noguchi H."/>
            <person name="Minakuchi Y."/>
            <person name="Umen J.G."/>
            <person name="Toyoda A."/>
            <person name="Nozaki H."/>
        </authorList>
    </citation>
    <scope>NUCLEOTIDE SEQUENCE</scope>
    <source>
        <strain evidence="2">NIES-3785</strain>
    </source>
</reference>
<dbReference type="SUPFAM" id="SSF82153">
    <property type="entry name" value="FAS1 domain"/>
    <property type="match status" value="1"/>
</dbReference>
<feature type="domain" description="FAS1" evidence="1">
    <location>
        <begin position="36"/>
        <end position="187"/>
    </location>
</feature>